<comment type="caution">
    <text evidence="1">The sequence shown here is derived from an EMBL/GenBank/DDBJ whole genome shotgun (WGS) entry which is preliminary data.</text>
</comment>
<dbReference type="InterPro" id="IPR011004">
    <property type="entry name" value="Trimer_LpxA-like_sf"/>
</dbReference>
<evidence type="ECO:0000313" key="1">
    <source>
        <dbReference type="EMBL" id="MDW2759317.1"/>
    </source>
</evidence>
<dbReference type="SUPFAM" id="SSF51161">
    <property type="entry name" value="Trimeric LpxA-like enzymes"/>
    <property type="match status" value="1"/>
</dbReference>
<keyword evidence="1" id="KW-0012">Acyltransferase</keyword>
<evidence type="ECO:0000313" key="2">
    <source>
        <dbReference type="Proteomes" id="UP001278087"/>
    </source>
</evidence>
<keyword evidence="1" id="KW-0808">Transferase</keyword>
<dbReference type="EC" id="2.3.1.-" evidence="1"/>
<gene>
    <name evidence="1" type="ORF">RYZ67_12600</name>
</gene>
<accession>A0AAP5XV85</accession>
<dbReference type="EMBL" id="JAWPBU010000012">
    <property type="protein sequence ID" value="MDW2759317.1"/>
    <property type="molecule type" value="Genomic_DNA"/>
</dbReference>
<proteinExistence type="predicted"/>
<dbReference type="Proteomes" id="UP001278087">
    <property type="component" value="Unassembled WGS sequence"/>
</dbReference>
<dbReference type="Pfam" id="PF00132">
    <property type="entry name" value="Hexapep"/>
    <property type="match status" value="1"/>
</dbReference>
<dbReference type="Gene3D" id="2.160.10.10">
    <property type="entry name" value="Hexapeptide repeat proteins"/>
    <property type="match status" value="1"/>
</dbReference>
<dbReference type="RefSeq" id="WP_212662384.1">
    <property type="nucleotide sequence ID" value="NZ_CP056314.1"/>
</dbReference>
<dbReference type="AlphaFoldDB" id="A0AAP5XV85"/>
<name>A0AAP5XV85_CITFR</name>
<organism evidence="1 2">
    <name type="scientific">Citrobacter freundii</name>
    <dbReference type="NCBI Taxonomy" id="546"/>
    <lineage>
        <taxon>Bacteria</taxon>
        <taxon>Pseudomonadati</taxon>
        <taxon>Pseudomonadota</taxon>
        <taxon>Gammaproteobacteria</taxon>
        <taxon>Enterobacterales</taxon>
        <taxon>Enterobacteriaceae</taxon>
        <taxon>Citrobacter</taxon>
        <taxon>Citrobacter freundii complex</taxon>
    </lineage>
</organism>
<reference evidence="1" key="1">
    <citation type="submission" date="2023-10" db="EMBL/GenBank/DDBJ databases">
        <title>Fecal carriage and genetic characteristics of carbapenem-resistant Enterobacterales among healthy adults from four provinces of China.</title>
        <authorList>
            <person name="Li Y."/>
            <person name="Zhang R."/>
        </authorList>
    </citation>
    <scope>NUCLEOTIDE SEQUENCE</scope>
    <source>
        <strain evidence="1">HN-136</strain>
    </source>
</reference>
<dbReference type="InterPro" id="IPR051159">
    <property type="entry name" value="Hexapeptide_acetyltransf"/>
</dbReference>
<dbReference type="GO" id="GO:0016746">
    <property type="term" value="F:acyltransferase activity"/>
    <property type="evidence" value="ECO:0007669"/>
    <property type="project" value="UniProtKB-KW"/>
</dbReference>
<sequence length="179" mass="20051">MNYLIKAFFSIFNIVYLYVLGKSDKSSISFEMPKIGRGLCVSVHNKAIIDLNNLVARNNLNLFVNRGYLSFEKGCFVNNNCSFNCLERIEVKENTIFGEGVKVYDHDHVINNYFRVSKNEFITSPIIIGSNCWIGSNVVILKGVNIVDNVIIGANSLVNKSISVSGIYVNKNGTLTKIR</sequence>
<dbReference type="InterPro" id="IPR001451">
    <property type="entry name" value="Hexapep"/>
</dbReference>
<dbReference type="PANTHER" id="PTHR23416">
    <property type="entry name" value="SIALIC ACID SYNTHASE-RELATED"/>
    <property type="match status" value="1"/>
</dbReference>
<protein>
    <submittedName>
        <fullName evidence="1">Acyltransferase</fullName>
        <ecNumber evidence="1">2.3.1.-</ecNumber>
    </submittedName>
</protein>
<dbReference type="CDD" id="cd04647">
    <property type="entry name" value="LbH_MAT_like"/>
    <property type="match status" value="1"/>
</dbReference>